<evidence type="ECO:0000256" key="1">
    <source>
        <dbReference type="SAM" id="Coils"/>
    </source>
</evidence>
<proteinExistence type="predicted"/>
<reference evidence="3" key="3">
    <citation type="submission" date="2025-09" db="UniProtKB">
        <authorList>
            <consortium name="Ensembl"/>
        </authorList>
    </citation>
    <scope>IDENTIFICATION</scope>
</reference>
<reference evidence="3" key="1">
    <citation type="submission" date="2020-06" db="EMBL/GenBank/DDBJ databases">
        <authorList>
            <consortium name="Wellcome Sanger Institute Data Sharing"/>
        </authorList>
    </citation>
    <scope>NUCLEOTIDE SEQUENCE [LARGE SCALE GENOMIC DNA]</scope>
</reference>
<reference evidence="3" key="2">
    <citation type="submission" date="2025-08" db="UniProtKB">
        <authorList>
            <consortium name="Ensembl"/>
        </authorList>
    </citation>
    <scope>IDENTIFICATION</scope>
</reference>
<dbReference type="PANTHER" id="PTHR41693:SF2">
    <property type="entry name" value="BIOGENESIS OF LYSOSOME-RELATED ORGANELLES COMPLEX 1 SUBUNIT 2"/>
    <property type="match status" value="1"/>
</dbReference>
<evidence type="ECO:0000256" key="2">
    <source>
        <dbReference type="SAM" id="SignalP"/>
    </source>
</evidence>
<sequence>MKVAALLLLSAALCTAQTSGSDHKKQVESVNTRGCADLTLVLDNWKYAITSQVKDLLLHNHNTVLPDYGRIQPLSNALEDLYQEFNQLKQRLSHLSGQFINVEAIVGNMTTPHQKR</sequence>
<feature type="signal peptide" evidence="2">
    <location>
        <begin position="1"/>
        <end position="16"/>
    </location>
</feature>
<keyword evidence="4" id="KW-1185">Reference proteome</keyword>
<name>A0A8C5GQQ7_GOUWI</name>
<organism evidence="3 4">
    <name type="scientific">Gouania willdenowi</name>
    <name type="common">Blunt-snouted clingfish</name>
    <name type="synonym">Lepadogaster willdenowi</name>
    <dbReference type="NCBI Taxonomy" id="441366"/>
    <lineage>
        <taxon>Eukaryota</taxon>
        <taxon>Metazoa</taxon>
        <taxon>Chordata</taxon>
        <taxon>Craniata</taxon>
        <taxon>Vertebrata</taxon>
        <taxon>Euteleostomi</taxon>
        <taxon>Actinopterygii</taxon>
        <taxon>Neopterygii</taxon>
        <taxon>Teleostei</taxon>
        <taxon>Neoteleostei</taxon>
        <taxon>Acanthomorphata</taxon>
        <taxon>Ovalentaria</taxon>
        <taxon>Blenniimorphae</taxon>
        <taxon>Blenniiformes</taxon>
        <taxon>Gobiesocoidei</taxon>
        <taxon>Gobiesocidae</taxon>
        <taxon>Gobiesocinae</taxon>
        <taxon>Gouania</taxon>
    </lineage>
</organism>
<dbReference type="AlphaFoldDB" id="A0A8C5GQQ7"/>
<keyword evidence="2" id="KW-0732">Signal</keyword>
<feature type="coiled-coil region" evidence="1">
    <location>
        <begin position="71"/>
        <end position="98"/>
    </location>
</feature>
<feature type="chain" id="PRO_5034596913" evidence="2">
    <location>
        <begin position="17"/>
        <end position="116"/>
    </location>
</feature>
<dbReference type="Proteomes" id="UP000694680">
    <property type="component" value="Chromosome 19"/>
</dbReference>
<evidence type="ECO:0000313" key="3">
    <source>
        <dbReference type="Ensembl" id="ENSGWIP00000034221.1"/>
    </source>
</evidence>
<dbReference type="Ensembl" id="ENSGWIT00000037305.1">
    <property type="protein sequence ID" value="ENSGWIP00000034221.1"/>
    <property type="gene ID" value="ENSGWIG00000017681.1"/>
</dbReference>
<protein>
    <submittedName>
        <fullName evidence="3">Uncharacterized protein</fullName>
    </submittedName>
</protein>
<evidence type="ECO:0000313" key="4">
    <source>
        <dbReference type="Proteomes" id="UP000694680"/>
    </source>
</evidence>
<dbReference type="PANTHER" id="PTHR41693">
    <property type="entry name" value="HEME-BINDING PROTEIN 1"/>
    <property type="match status" value="1"/>
</dbReference>
<keyword evidence="1" id="KW-0175">Coiled coil</keyword>
<accession>A0A8C5GQQ7</accession>